<dbReference type="Proteomes" id="UP000829291">
    <property type="component" value="Chromosome 7"/>
</dbReference>
<name>A0A6J0B9T3_NEOLC</name>
<organism evidence="2">
    <name type="scientific">Neodiprion lecontei</name>
    <name type="common">Redheaded pine sawfly</name>
    <dbReference type="NCBI Taxonomy" id="441921"/>
    <lineage>
        <taxon>Eukaryota</taxon>
        <taxon>Metazoa</taxon>
        <taxon>Ecdysozoa</taxon>
        <taxon>Arthropoda</taxon>
        <taxon>Hexapoda</taxon>
        <taxon>Insecta</taxon>
        <taxon>Pterygota</taxon>
        <taxon>Neoptera</taxon>
        <taxon>Endopterygota</taxon>
        <taxon>Hymenoptera</taxon>
        <taxon>Tenthredinoidea</taxon>
        <taxon>Diprionidae</taxon>
        <taxon>Diprioninae</taxon>
        <taxon>Neodiprion</taxon>
    </lineage>
</organism>
<reference evidence="2" key="1">
    <citation type="submission" date="2025-08" db="UniProtKB">
        <authorList>
            <consortium name="RefSeq"/>
        </authorList>
    </citation>
    <scope>IDENTIFICATION</scope>
    <source>
        <tissue evidence="2">Thorax and Abdomen</tissue>
    </source>
</reference>
<proteinExistence type="predicted"/>
<keyword evidence="1" id="KW-1185">Reference proteome</keyword>
<evidence type="ECO:0000313" key="2">
    <source>
        <dbReference type="RefSeq" id="XP_015510433.1"/>
    </source>
</evidence>
<dbReference type="OrthoDB" id="6362496at2759"/>
<dbReference type="GeneID" id="107217425"/>
<sequence length="327" mass="37702">MEDPNDSDTSEWTHLSHSSNGQQTVLVSLKRILVGKVFAGEYVERHYVDFLSTYRDLVVVNTDETDFSTALIKASKMTRETYGRSLWFGVTDNEHDGTPKGYCLWVNLFQIPLGKHWFQVQSVDLYQREICLRLKHLRPFHAESSQATKRELVSSELIENFDLHKFYQELEWSQVQNFVLHLLVDASAWCILNIKKVLTYENIRETVKFCSVLILVIVTFLIEASKFLCDYSLKLIRELSNVIRSTTPITMGIIEFFTKCVGGFYLLIVMLWRGSTGPPIPPNAISASFNPNSGWSGQRAIKYPPQAHNRYGYGQRVHQPRGRFSDY</sequence>
<dbReference type="InParanoid" id="A0A6J0B9T3"/>
<protein>
    <submittedName>
        <fullName evidence="2">Uncharacterized protein LOC107217425</fullName>
    </submittedName>
</protein>
<dbReference type="RefSeq" id="XP_015510433.1">
    <property type="nucleotide sequence ID" value="XM_015654947.2"/>
</dbReference>
<dbReference type="AlphaFoldDB" id="A0A6J0B9T3"/>
<dbReference type="KEGG" id="nlo:107217425"/>
<gene>
    <name evidence="2" type="primary">LOC107217425</name>
</gene>
<accession>A0A6J0B9T3</accession>
<evidence type="ECO:0000313" key="1">
    <source>
        <dbReference type="Proteomes" id="UP000829291"/>
    </source>
</evidence>